<dbReference type="NCBIfam" id="TIGR04357">
    <property type="entry name" value="CofD_rel_GAK"/>
    <property type="match status" value="1"/>
</dbReference>
<dbReference type="InterPro" id="IPR002882">
    <property type="entry name" value="CofD"/>
</dbReference>
<dbReference type="PANTHER" id="PTHR31240:SF0">
    <property type="entry name" value="MATERNAL EFFECT EMBRYO ARREST 18"/>
    <property type="match status" value="1"/>
</dbReference>
<reference evidence="1 2" key="1">
    <citation type="submission" date="2017-06" db="EMBL/GenBank/DDBJ databases">
        <authorList>
            <person name="Kim H.J."/>
            <person name="Triplett B.A."/>
        </authorList>
    </citation>
    <scope>NUCLEOTIDE SEQUENCE [LARGE SCALE GENOMIC DNA]</scope>
    <source>
        <strain evidence="1 2">DSM 13116</strain>
    </source>
</reference>
<name>A0A239C2H8_9BACT</name>
<dbReference type="AlphaFoldDB" id="A0A239C2H8"/>
<sequence>MAKTWIRREVEIPNHMALARLEKCPELGPRVLFFSGGTALRRTSARLVHYTHNSVHVVTPFDSGGSSAKLRQAFNMPAVGDIRNRLMALADQSLRGNPEIFALFAHRLPKATGGQDELRRELDRMVRGRHELVAGIPDPMRKIVRNHLAMFQQNMPDSFDLSGASIGNLVLAGGYLANRRHLDPVIFMFSNLVQVRGTVRPVVNKNLHLAAELADGALVVGQHRMTGKETARLSQPIARLFLSDETGRPVEQPIRDKMRGLIASAELICYPMGSFHSSLLANLLPRGVGQAVAGASCPKVYVPSTGDDPECLGLGVADQVERLGQTLMADAPGIRLCDVLHYVLVDSRHGQYPGGLDVPRIRNLGVEVIDCPLIGYGASTDIDDRFLAPILLSLA</sequence>
<dbReference type="EMBL" id="FZOC01000007">
    <property type="protein sequence ID" value="SNS14467.1"/>
    <property type="molecule type" value="Genomic_DNA"/>
</dbReference>
<dbReference type="Proteomes" id="UP000198324">
    <property type="component" value="Unassembled WGS sequence"/>
</dbReference>
<gene>
    <name evidence="1" type="ORF">SAMN04488503_2917</name>
</gene>
<dbReference type="Gene3D" id="3.40.50.10680">
    <property type="entry name" value="CofD-like domains"/>
    <property type="match status" value="1"/>
</dbReference>
<dbReference type="PANTHER" id="PTHR31240">
    <property type="entry name" value="MATERNAL EFFECT EMBRYO ARREST 18"/>
    <property type="match status" value="1"/>
</dbReference>
<dbReference type="Pfam" id="PF01933">
    <property type="entry name" value="CofD"/>
    <property type="match status" value="1"/>
</dbReference>
<dbReference type="RefSeq" id="WP_235641614.1">
    <property type="nucleotide sequence ID" value="NZ_FZOC01000007.1"/>
</dbReference>
<evidence type="ECO:0000313" key="2">
    <source>
        <dbReference type="Proteomes" id="UP000198324"/>
    </source>
</evidence>
<keyword evidence="2" id="KW-1185">Reference proteome</keyword>
<dbReference type="InterPro" id="IPR027591">
    <property type="entry name" value="CofD-rel_GAK"/>
</dbReference>
<evidence type="ECO:0000313" key="1">
    <source>
        <dbReference type="EMBL" id="SNS14467.1"/>
    </source>
</evidence>
<dbReference type="InterPro" id="IPR038136">
    <property type="entry name" value="CofD-like_dom_sf"/>
</dbReference>
<accession>A0A239C2H8</accession>
<dbReference type="CDD" id="cd07187">
    <property type="entry name" value="YvcK_like"/>
    <property type="match status" value="1"/>
</dbReference>
<dbReference type="SUPFAM" id="SSF142338">
    <property type="entry name" value="CofD-like"/>
    <property type="match status" value="1"/>
</dbReference>
<dbReference type="GO" id="GO:0043743">
    <property type="term" value="F:LPPG:FO 2-phospho-L-lactate transferase activity"/>
    <property type="evidence" value="ECO:0007669"/>
    <property type="project" value="InterPro"/>
</dbReference>
<organism evidence="1 2">
    <name type="scientific">Humidesulfovibrio mexicanus</name>
    <dbReference type="NCBI Taxonomy" id="147047"/>
    <lineage>
        <taxon>Bacteria</taxon>
        <taxon>Pseudomonadati</taxon>
        <taxon>Thermodesulfobacteriota</taxon>
        <taxon>Desulfovibrionia</taxon>
        <taxon>Desulfovibrionales</taxon>
        <taxon>Desulfovibrionaceae</taxon>
        <taxon>Humidesulfovibrio</taxon>
    </lineage>
</organism>
<proteinExistence type="predicted"/>
<protein>
    <submittedName>
        <fullName evidence="1">CofD-related protein, GAK system</fullName>
    </submittedName>
</protein>